<evidence type="ECO:0000313" key="2">
    <source>
        <dbReference type="Proteomes" id="UP000092461"/>
    </source>
</evidence>
<reference evidence="1" key="2">
    <citation type="submission" date="2020-05" db="UniProtKB">
        <authorList>
            <consortium name="EnsemblMetazoa"/>
        </authorList>
    </citation>
    <scope>IDENTIFICATION</scope>
    <source>
        <strain evidence="1">Jacobina</strain>
    </source>
</reference>
<keyword evidence="2" id="KW-1185">Reference proteome</keyword>
<accession>A0A1B0CT42</accession>
<evidence type="ECO:0000313" key="1">
    <source>
        <dbReference type="EnsemblMetazoa" id="LLOJ008042-PA"/>
    </source>
</evidence>
<dbReference type="EMBL" id="AJWK01027052">
    <property type="status" value="NOT_ANNOTATED_CDS"/>
    <property type="molecule type" value="Genomic_DNA"/>
</dbReference>
<dbReference type="Proteomes" id="UP000092461">
    <property type="component" value="Unassembled WGS sequence"/>
</dbReference>
<dbReference type="VEuPathDB" id="VectorBase:LLOJ008042"/>
<name>A0A1B0CT42_LUTLO</name>
<dbReference type="EnsemblMetazoa" id="LLOJ008042-RA">
    <property type="protein sequence ID" value="LLOJ008042-PA"/>
    <property type="gene ID" value="LLOJ008042"/>
</dbReference>
<dbReference type="EnsemblMetazoa" id="LLOJ008041-RA">
    <property type="protein sequence ID" value="LLOJ008041-PA"/>
    <property type="gene ID" value="LLOJ008041"/>
</dbReference>
<reference evidence="2" key="1">
    <citation type="submission" date="2012-05" db="EMBL/GenBank/DDBJ databases">
        <title>Whole Genome Assembly of Lutzomyia longipalpis.</title>
        <authorList>
            <person name="Richards S."/>
            <person name="Qu C."/>
            <person name="Dillon R."/>
            <person name="Worley K."/>
            <person name="Scherer S."/>
            <person name="Batterton M."/>
            <person name="Taylor A."/>
            <person name="Hawes A."/>
            <person name="Hernandez B."/>
            <person name="Kovar C."/>
            <person name="Mandapat C."/>
            <person name="Pham C."/>
            <person name="Qu C."/>
            <person name="Jing C."/>
            <person name="Bess C."/>
            <person name="Bandaranaike D."/>
            <person name="Ngo D."/>
            <person name="Ongeri F."/>
            <person name="Arias F."/>
            <person name="Lara F."/>
            <person name="Weissenberger G."/>
            <person name="Kamau G."/>
            <person name="Han H."/>
            <person name="Shen H."/>
            <person name="Dinh H."/>
            <person name="Khalil I."/>
            <person name="Jones J."/>
            <person name="Shafer J."/>
            <person name="Jayaseelan J."/>
            <person name="Quiroz J."/>
            <person name="Blankenburg K."/>
            <person name="Nguyen L."/>
            <person name="Jackson L."/>
            <person name="Francisco L."/>
            <person name="Tang L.-Y."/>
            <person name="Pu L.-L."/>
            <person name="Perales L."/>
            <person name="Lorensuhewa L."/>
            <person name="Munidasa M."/>
            <person name="Coyle M."/>
            <person name="Taylor M."/>
            <person name="Puazo M."/>
            <person name="Firestine M."/>
            <person name="Scheel M."/>
            <person name="Javaid M."/>
            <person name="Wang M."/>
            <person name="Li M."/>
            <person name="Tabassum N."/>
            <person name="Saada N."/>
            <person name="Osuji N."/>
            <person name="Aqrawi P."/>
            <person name="Fu Q."/>
            <person name="Thornton R."/>
            <person name="Raj R."/>
            <person name="Goodspeed R."/>
            <person name="Mata R."/>
            <person name="Najjar R."/>
            <person name="Gubbala S."/>
            <person name="Lee S."/>
            <person name="Denson S."/>
            <person name="Patil S."/>
            <person name="Macmil S."/>
            <person name="Qi S."/>
            <person name="Matskevitch T."/>
            <person name="Palculict T."/>
            <person name="Mathew T."/>
            <person name="Vee V."/>
            <person name="Velamala V."/>
            <person name="Korchina V."/>
            <person name="Cai W."/>
            <person name="Liu W."/>
            <person name="Dai W."/>
            <person name="Zou X."/>
            <person name="Zhu Y."/>
            <person name="Zhang Y."/>
            <person name="Wu Y.-Q."/>
            <person name="Xin Y."/>
            <person name="Nazarath L."/>
            <person name="Kovar C."/>
            <person name="Han Y."/>
            <person name="Muzny D."/>
            <person name="Gibbs R."/>
        </authorList>
    </citation>
    <scope>NUCLEOTIDE SEQUENCE [LARGE SCALE GENOMIC DNA]</scope>
    <source>
        <strain evidence="2">Jacobina</strain>
    </source>
</reference>
<dbReference type="EMBL" id="AJWK01027051">
    <property type="status" value="NOT_ANNOTATED_CDS"/>
    <property type="molecule type" value="Genomic_DNA"/>
</dbReference>
<proteinExistence type="predicted"/>
<protein>
    <submittedName>
        <fullName evidence="1">Uncharacterized protein</fullName>
    </submittedName>
</protein>
<organism evidence="1 2">
    <name type="scientific">Lutzomyia longipalpis</name>
    <name type="common">Sand fly</name>
    <dbReference type="NCBI Taxonomy" id="7200"/>
    <lineage>
        <taxon>Eukaryota</taxon>
        <taxon>Metazoa</taxon>
        <taxon>Ecdysozoa</taxon>
        <taxon>Arthropoda</taxon>
        <taxon>Hexapoda</taxon>
        <taxon>Insecta</taxon>
        <taxon>Pterygota</taxon>
        <taxon>Neoptera</taxon>
        <taxon>Endopterygota</taxon>
        <taxon>Diptera</taxon>
        <taxon>Nematocera</taxon>
        <taxon>Psychodoidea</taxon>
        <taxon>Psychodidae</taxon>
        <taxon>Lutzomyia</taxon>
        <taxon>Lutzomyia</taxon>
    </lineage>
</organism>
<sequence>MLIGTATRFIAGRNVAQTVYWRTSADGGRLIKTSKTINFGSTSSASENTTETANRIAKHEIPAKWTLLN</sequence>
<dbReference type="VEuPathDB" id="VectorBase:LLOJ008041"/>
<dbReference type="AlphaFoldDB" id="A0A1B0CT42"/>